<dbReference type="PROSITE" id="PS01186">
    <property type="entry name" value="EGF_2"/>
    <property type="match status" value="2"/>
</dbReference>
<dbReference type="InterPro" id="IPR000152">
    <property type="entry name" value="EGF-type_Asp/Asn_hydroxyl_site"/>
</dbReference>
<dbReference type="CDD" id="cd00054">
    <property type="entry name" value="EGF_CA"/>
    <property type="match status" value="1"/>
</dbReference>
<keyword evidence="4 5" id="KW-1015">Disulfide bond</keyword>
<evidence type="ECO:0000256" key="4">
    <source>
        <dbReference type="ARBA" id="ARBA00023157"/>
    </source>
</evidence>
<dbReference type="InterPro" id="IPR013111">
    <property type="entry name" value="EGF_extracell"/>
</dbReference>
<dbReference type="Gene3D" id="2.10.25.10">
    <property type="entry name" value="Laminin"/>
    <property type="match status" value="2"/>
</dbReference>
<dbReference type="InterPro" id="IPR018097">
    <property type="entry name" value="EGF_Ca-bd_CS"/>
</dbReference>
<gene>
    <name evidence="8" type="primary">LOC111088339</name>
</gene>
<evidence type="ECO:0000256" key="5">
    <source>
        <dbReference type="PROSITE-ProRule" id="PRU00076"/>
    </source>
</evidence>
<dbReference type="InterPro" id="IPR049883">
    <property type="entry name" value="NOTCH1_EGF-like"/>
</dbReference>
<dbReference type="SUPFAM" id="SSF57196">
    <property type="entry name" value="EGF/Laminin"/>
    <property type="match status" value="2"/>
</dbReference>
<dbReference type="InterPro" id="IPR000742">
    <property type="entry name" value="EGF"/>
</dbReference>
<keyword evidence="2" id="KW-0732">Signal</keyword>
<dbReference type="GeneID" id="111088339"/>
<protein>
    <submittedName>
        <fullName evidence="8">Epidermal growth factor-like protein 7 isoform X1</fullName>
    </submittedName>
</protein>
<feature type="domain" description="EGF-like" evidence="6">
    <location>
        <begin position="1"/>
        <end position="33"/>
    </location>
</feature>
<evidence type="ECO:0000256" key="3">
    <source>
        <dbReference type="ARBA" id="ARBA00022737"/>
    </source>
</evidence>
<accession>A0ABM1TDC0</accession>
<dbReference type="PANTHER" id="PTHR24050:SF19">
    <property type="entry name" value="NEPHRONECTIN"/>
    <property type="match status" value="1"/>
</dbReference>
<organism evidence="7 8">
    <name type="scientific">Limulus polyphemus</name>
    <name type="common">Atlantic horseshoe crab</name>
    <dbReference type="NCBI Taxonomy" id="6850"/>
    <lineage>
        <taxon>Eukaryota</taxon>
        <taxon>Metazoa</taxon>
        <taxon>Ecdysozoa</taxon>
        <taxon>Arthropoda</taxon>
        <taxon>Chelicerata</taxon>
        <taxon>Merostomata</taxon>
        <taxon>Xiphosura</taxon>
        <taxon>Limulidae</taxon>
        <taxon>Limulus</taxon>
    </lineage>
</organism>
<dbReference type="SMART" id="SM00181">
    <property type="entry name" value="EGF"/>
    <property type="match status" value="2"/>
</dbReference>
<sequence>MKAICSPTCENGGICRKPNKCACSPGWTGSTCQTDVDECLKENAKCDHKCVNTRGSYTCECHAGFNLQLDKKSCKMNLHVIPEYQKFLHGYQELNQRIVMLEKMQEQHNLTDLEYQVEKIAKSVSSMTEKDVPSYSSDKTKTDNYAYYGSPWERVHSLSEQISMLEERLADCTCNQPERSRPRL</sequence>
<dbReference type="InterPro" id="IPR052235">
    <property type="entry name" value="Nephronectin_domain"/>
</dbReference>
<dbReference type="RefSeq" id="XP_022253876.1">
    <property type="nucleotide sequence ID" value="XM_022398168.1"/>
</dbReference>
<dbReference type="PROSITE" id="PS00022">
    <property type="entry name" value="EGF_1"/>
    <property type="match status" value="1"/>
</dbReference>
<comment type="caution">
    <text evidence="5">Lacks conserved residue(s) required for the propagation of feature annotation.</text>
</comment>
<evidence type="ECO:0000259" key="6">
    <source>
        <dbReference type="PROSITE" id="PS50026"/>
    </source>
</evidence>
<proteinExistence type="predicted"/>
<dbReference type="PROSITE" id="PS50026">
    <property type="entry name" value="EGF_3"/>
    <property type="match status" value="2"/>
</dbReference>
<keyword evidence="3" id="KW-0677">Repeat</keyword>
<evidence type="ECO:0000256" key="1">
    <source>
        <dbReference type="ARBA" id="ARBA00022536"/>
    </source>
</evidence>
<dbReference type="Proteomes" id="UP000694941">
    <property type="component" value="Unplaced"/>
</dbReference>
<evidence type="ECO:0000313" key="8">
    <source>
        <dbReference type="RefSeq" id="XP_022253876.1"/>
    </source>
</evidence>
<feature type="disulfide bond" evidence="5">
    <location>
        <begin position="23"/>
        <end position="32"/>
    </location>
</feature>
<dbReference type="PROSITE" id="PS01187">
    <property type="entry name" value="EGF_CA"/>
    <property type="match status" value="1"/>
</dbReference>
<evidence type="ECO:0000313" key="7">
    <source>
        <dbReference type="Proteomes" id="UP000694941"/>
    </source>
</evidence>
<dbReference type="Pfam" id="PF07974">
    <property type="entry name" value="EGF_2"/>
    <property type="match status" value="1"/>
</dbReference>
<dbReference type="InterPro" id="IPR001881">
    <property type="entry name" value="EGF-like_Ca-bd_dom"/>
</dbReference>
<dbReference type="PROSITE" id="PS00010">
    <property type="entry name" value="ASX_HYDROXYL"/>
    <property type="match status" value="1"/>
</dbReference>
<dbReference type="SMART" id="SM00179">
    <property type="entry name" value="EGF_CA"/>
    <property type="match status" value="1"/>
</dbReference>
<feature type="disulfide bond" evidence="5">
    <location>
        <begin position="5"/>
        <end position="15"/>
    </location>
</feature>
<dbReference type="PANTHER" id="PTHR24050">
    <property type="entry name" value="PA14 DOMAIN-CONTAINING PROTEIN"/>
    <property type="match status" value="1"/>
</dbReference>
<evidence type="ECO:0000256" key="2">
    <source>
        <dbReference type="ARBA" id="ARBA00022729"/>
    </source>
</evidence>
<name>A0ABM1TDC0_LIMPO</name>
<keyword evidence="1 5" id="KW-0245">EGF-like domain</keyword>
<keyword evidence="7" id="KW-1185">Reference proteome</keyword>
<dbReference type="Pfam" id="PF07645">
    <property type="entry name" value="EGF_CA"/>
    <property type="match status" value="1"/>
</dbReference>
<feature type="domain" description="EGF-like" evidence="6">
    <location>
        <begin position="35"/>
        <end position="75"/>
    </location>
</feature>
<reference evidence="8" key="1">
    <citation type="submission" date="2025-08" db="UniProtKB">
        <authorList>
            <consortium name="RefSeq"/>
        </authorList>
    </citation>
    <scope>IDENTIFICATION</scope>
    <source>
        <tissue evidence="8">Muscle</tissue>
    </source>
</reference>